<comment type="caution">
    <text evidence="1">The sequence shown here is derived from an EMBL/GenBank/DDBJ whole genome shotgun (WGS) entry which is preliminary data.</text>
</comment>
<name>A0A9J6C3W9_POLVA</name>
<proteinExistence type="predicted"/>
<organism evidence="1 2">
    <name type="scientific">Polypedilum vanderplanki</name>
    <name type="common">Sleeping chironomid midge</name>
    <dbReference type="NCBI Taxonomy" id="319348"/>
    <lineage>
        <taxon>Eukaryota</taxon>
        <taxon>Metazoa</taxon>
        <taxon>Ecdysozoa</taxon>
        <taxon>Arthropoda</taxon>
        <taxon>Hexapoda</taxon>
        <taxon>Insecta</taxon>
        <taxon>Pterygota</taxon>
        <taxon>Neoptera</taxon>
        <taxon>Endopterygota</taxon>
        <taxon>Diptera</taxon>
        <taxon>Nematocera</taxon>
        <taxon>Chironomoidea</taxon>
        <taxon>Chironomidae</taxon>
        <taxon>Chironominae</taxon>
        <taxon>Polypedilum</taxon>
        <taxon>Polypedilum</taxon>
    </lineage>
</organism>
<sequence>MHQTKIINRIDEVAAKHAECNEKFLMKFFEQIYMDQGLLRDDQKTRKLRQLMARAKICCKQNDAKNFVNQTKRKPSYVAPKKLHPNIQRLKPRAMTLPEKSSIYGTAEDKSMCYTANVKTPKKTFVKSQSLNRSIKNFLNDSTPKSFQVSRLSPGKGKIETSTPIPRDLKKNLEASFQVILPSPKDESASRKIQCDKNLSKEVAKSIVEIVENISDPNALTNSSISVSTKHINIHPGKYEILKISK</sequence>
<dbReference type="EMBL" id="JADBJN010000002">
    <property type="protein sequence ID" value="KAG5676560.1"/>
    <property type="molecule type" value="Genomic_DNA"/>
</dbReference>
<evidence type="ECO:0000313" key="2">
    <source>
        <dbReference type="Proteomes" id="UP001107558"/>
    </source>
</evidence>
<dbReference type="AlphaFoldDB" id="A0A9J6C3W9"/>
<keyword evidence="2" id="KW-1185">Reference proteome</keyword>
<dbReference type="Proteomes" id="UP001107558">
    <property type="component" value="Chromosome 2"/>
</dbReference>
<protein>
    <submittedName>
        <fullName evidence="1">Uncharacterized protein</fullName>
    </submittedName>
</protein>
<evidence type="ECO:0000313" key="1">
    <source>
        <dbReference type="EMBL" id="KAG5676560.1"/>
    </source>
</evidence>
<gene>
    <name evidence="1" type="ORF">PVAND_006384</name>
</gene>
<reference evidence="1" key="1">
    <citation type="submission" date="2021-03" db="EMBL/GenBank/DDBJ databases">
        <title>Chromosome level genome of the anhydrobiotic midge Polypedilum vanderplanki.</title>
        <authorList>
            <person name="Yoshida Y."/>
            <person name="Kikawada T."/>
            <person name="Gusev O."/>
        </authorList>
    </citation>
    <scope>NUCLEOTIDE SEQUENCE</scope>
    <source>
        <strain evidence="1">NIAS01</strain>
        <tissue evidence="1">Whole body or cell culture</tissue>
    </source>
</reference>
<accession>A0A9J6C3W9</accession>